<dbReference type="AlphaFoldDB" id="A0A3M0GBU8"/>
<dbReference type="GO" id="GO:0008422">
    <property type="term" value="F:beta-glucosidase activity"/>
    <property type="evidence" value="ECO:0007669"/>
    <property type="project" value="TreeGrafter"/>
</dbReference>
<evidence type="ECO:0000259" key="1">
    <source>
        <dbReference type="Pfam" id="PF04685"/>
    </source>
</evidence>
<dbReference type="InterPro" id="IPR052566">
    <property type="entry name" value="Non-lysos_glucosylceramidase"/>
</dbReference>
<dbReference type="InterPro" id="IPR012341">
    <property type="entry name" value="6hp_glycosidase-like_sf"/>
</dbReference>
<gene>
    <name evidence="3" type="ORF">EAX62_04555</name>
</gene>
<organism evidence="3 4">
    <name type="scientific">Tessaracoccus antarcticus</name>
    <dbReference type="NCBI Taxonomy" id="2479848"/>
    <lineage>
        <taxon>Bacteria</taxon>
        <taxon>Bacillati</taxon>
        <taxon>Actinomycetota</taxon>
        <taxon>Actinomycetes</taxon>
        <taxon>Propionibacteriales</taxon>
        <taxon>Propionibacteriaceae</taxon>
        <taxon>Tessaracoccus</taxon>
    </lineage>
</organism>
<dbReference type="GO" id="GO:0005975">
    <property type="term" value="P:carbohydrate metabolic process"/>
    <property type="evidence" value="ECO:0007669"/>
    <property type="project" value="InterPro"/>
</dbReference>
<dbReference type="Pfam" id="PF12215">
    <property type="entry name" value="Glyco_hydr_116N"/>
    <property type="match status" value="1"/>
</dbReference>
<proteinExistence type="predicted"/>
<dbReference type="OrthoDB" id="9807660at2"/>
<reference evidence="3 4" key="1">
    <citation type="submission" date="2018-10" db="EMBL/GenBank/DDBJ databases">
        <title>Tessaracoccus antarcticuss sp. nov., isolated from sediment.</title>
        <authorList>
            <person name="Zhou L.Y."/>
            <person name="Du Z.J."/>
        </authorList>
    </citation>
    <scope>NUCLEOTIDE SEQUENCE [LARGE SCALE GENOMIC DNA]</scope>
    <source>
        <strain evidence="3 4">JDX10</strain>
    </source>
</reference>
<comment type="caution">
    <text evidence="3">The sequence shown here is derived from an EMBL/GenBank/DDBJ whole genome shotgun (WGS) entry which is preliminary data.</text>
</comment>
<dbReference type="InterPro" id="IPR024462">
    <property type="entry name" value="GH116_N"/>
</dbReference>
<dbReference type="Gene3D" id="1.50.10.10">
    <property type="match status" value="1"/>
</dbReference>
<feature type="domain" description="Glycosyl-hydrolase family 116 N-terminal" evidence="2">
    <location>
        <begin position="19"/>
        <end position="368"/>
    </location>
</feature>
<evidence type="ECO:0000313" key="3">
    <source>
        <dbReference type="EMBL" id="RMB61877.1"/>
    </source>
</evidence>
<dbReference type="RefSeq" id="WP_121900425.1">
    <property type="nucleotide sequence ID" value="NZ_REFW01000001.1"/>
</dbReference>
<dbReference type="Proteomes" id="UP000275256">
    <property type="component" value="Unassembled WGS sequence"/>
</dbReference>
<evidence type="ECO:0000259" key="2">
    <source>
        <dbReference type="Pfam" id="PF12215"/>
    </source>
</evidence>
<dbReference type="InterPro" id="IPR006775">
    <property type="entry name" value="GH116_catalytic"/>
</dbReference>
<keyword evidence="4" id="KW-1185">Reference proteome</keyword>
<feature type="domain" description="Glycosyl-hydrolase family 116 catalytic region" evidence="1">
    <location>
        <begin position="502"/>
        <end position="772"/>
    </location>
</feature>
<evidence type="ECO:0008006" key="5">
    <source>
        <dbReference type="Google" id="ProtNLM"/>
    </source>
</evidence>
<name>A0A3M0GBU8_9ACTN</name>
<dbReference type="EMBL" id="REFW01000001">
    <property type="protein sequence ID" value="RMB61877.1"/>
    <property type="molecule type" value="Genomic_DNA"/>
</dbReference>
<sequence>MPPTRSTRRTPHEDARHIAMPLGGIGTGNVSLCADGSLRQWQLHNTGNHLGELPGSFFAVRISQWEPPFNEVRVLQAPPGPVSGTQTPLVNDDHVPHWQRDLLSHAEGVTATTFSGTYPFATVDYEDESLPVRISLEAFTPMAPLDLDRSSIPVAMFTFTITNTGVVPVNGWLGGALQNAVGGDGILPPDGIRHPGYGGNTNRVDRSEGWTSLIMENHTLPVDHPGAGQMVLTADAPLTTALPQFSSTEQFLSFLRSRQPFGPNDWDHMPRDMADPQPSGTFTTPAASPTGSTWNGGLAAQFFVEAGETVTVRFALAWHFPNRHVNFTQFGGIRPEWGATRFLLGNHYTTQYADAVAVAARVQHEWEDLERISREWTSALGESSLDDEALEHMAAQASIIRSPSFFRTADGHFFGFEGVQGASTPMWSGNVGGSCPLNCTHVFAYAQGVADLFPEIERDMRECELDIMQAPQGFIPHRVLSPTHLPQLWDRDIGGPGEPALDGMLSTVLKLFREVRKGAGLPWLERYWPRLHLLMDYIAGRWDPDGSGMLHGIQPSTHDIDLAGLNPFMGTLWLAALRAMEEMGALLGRDDEVAWCRDRFILGSRGYDDALFNGQYFTQVLEDGDPPQYQWESGCLSDQLIGQWWAHHLGLGYVLPAEHVRTALTSVVRYNLRVGFRDFDNPYRTFADAEDTGLLMCTWPLGGRPEVPTRYCDEVWTGSEQQVAAHCIREGLPEEAEQILRGLWGRYDGRRRNPYNQIECGDHYVRALSGWSVLQAWSGLSWDAPSATLQVRSPERGTAWPLLTDSGWGLIRVGDGTLELSCRFGQVSIDHLAMDSGAPVHVAVRLTAGESRVVGTTPQRS</sequence>
<dbReference type="InterPro" id="IPR008928">
    <property type="entry name" value="6-hairpin_glycosidase_sf"/>
</dbReference>
<dbReference type="PANTHER" id="PTHR12654">
    <property type="entry name" value="BILE ACID BETA-GLUCOSIDASE-RELATED"/>
    <property type="match status" value="1"/>
</dbReference>
<evidence type="ECO:0000313" key="4">
    <source>
        <dbReference type="Proteomes" id="UP000275256"/>
    </source>
</evidence>
<dbReference type="Pfam" id="PF04685">
    <property type="entry name" value="DUF608"/>
    <property type="match status" value="1"/>
</dbReference>
<protein>
    <recommendedName>
        <fullName evidence="5">Glycosyl-hydrolase family 116 catalytic region domain-containing protein</fullName>
    </recommendedName>
</protein>
<dbReference type="PANTHER" id="PTHR12654:SF4">
    <property type="entry name" value="PB1 DOMAIN-CONTAINING PROTEIN"/>
    <property type="match status" value="1"/>
</dbReference>
<accession>A0A3M0GBU8</accession>
<dbReference type="SUPFAM" id="SSF48208">
    <property type="entry name" value="Six-hairpin glycosidases"/>
    <property type="match status" value="1"/>
</dbReference>